<dbReference type="OrthoDB" id="5350744at2759"/>
<dbReference type="PANTHER" id="PTHR47706:SF9">
    <property type="entry name" value="NMRA-LIKE DOMAIN-CONTAINING PROTEIN-RELATED"/>
    <property type="match status" value="1"/>
</dbReference>
<gene>
    <name evidence="5" type="ORF">TWF970_008911</name>
</gene>
<dbReference type="Gene3D" id="3.90.25.10">
    <property type="entry name" value="UDP-galactose 4-epimerase, domain 1"/>
    <property type="match status" value="1"/>
</dbReference>
<reference evidence="5 6" key="1">
    <citation type="submission" date="2020-01" db="EMBL/GenBank/DDBJ databases">
        <authorList>
            <person name="Palmer J.M."/>
        </authorList>
    </citation>
    <scope>NUCLEOTIDE SEQUENCE [LARGE SCALE GENOMIC DNA]</scope>
    <source>
        <strain evidence="5 6">TWF970</strain>
    </source>
</reference>
<dbReference type="InterPro" id="IPR036291">
    <property type="entry name" value="NAD(P)-bd_dom_sf"/>
</dbReference>
<protein>
    <recommendedName>
        <fullName evidence="4">NmrA-like domain-containing protein</fullName>
    </recommendedName>
</protein>
<dbReference type="Proteomes" id="UP000474640">
    <property type="component" value="Unassembled WGS sequence"/>
</dbReference>
<name>A0A7C8R6P4_ORBOL</name>
<sequence>MAIKNILLIGGSGNVGTPILAAITAEPSLNVTVLTREDSKSTFPPGTVVKKADYKSHESLVAAFKGHDTIVSNVATLAAIDQLPFVEAAVEAGVTRFYPTEYGSIASSDGDIVQEFWDRVGFHGKHEVYLRLKELADAGKIEYTLITSGPFFDWGLQFGFIGLNLKEKKATIFGSGNQVVAVSNLSHIAKAVVWTLTHPEESKNKAVRFWSYKITQPSLLAVAEKITGTKWEVENIPVDDYINTAEEGKKAGNPYAGYQVLQGLIFDEQDKYGSNYKVNDIPFEDDRKIEDVVAEALKPHALGHDSKFHAWPWFPRGNAWFGGDVELTKRLYGLLISSASALEVGVEILDEETKEPLGLPYLKLCRPPDSNPSWPVIVIDPLVTFCEMVGPGISMGVGMEPDWKARTSLRRPEGDIPFTYLYLVGPQSGIPLTNDPDRGSSSWFGYGTNSYKNYEASIFEVARTDANGERVPQTINFDNPLQVGDILEWAGPNGFEGDYQLRLGSNTEGGIQRIMRSDKPIHDFLPIRLVVLELHEAEVLEELPPERVVRNPEPEVISAVVEDIAVEEDVIPEPGPQGIVQSYLPDQRPERPSKDPGLGRSLLNMIGFGGKKPREERVEESKEEVRYSDPSKIKGWDPKYTNPFDKPLAGSRINKDVVKDEPTKSTSRWGNLWGNDKSKSKGTEEVIQPRPVTHSRQPIKDLDTETFVEKATGKVMSLIQRIPKIPNILPKKVDKDYPLAKPVDVLVPVIDNIPVNVPKEGEDLLEENDEDIDVLRQSSAYGRNLFGDNGGPGNDVL</sequence>
<dbReference type="Pfam" id="PF05368">
    <property type="entry name" value="NmrA"/>
    <property type="match status" value="1"/>
</dbReference>
<proteinExistence type="predicted"/>
<feature type="compositionally biased region" description="Basic and acidic residues" evidence="3">
    <location>
        <begin position="612"/>
        <end position="630"/>
    </location>
</feature>
<dbReference type="GO" id="GO:0016491">
    <property type="term" value="F:oxidoreductase activity"/>
    <property type="evidence" value="ECO:0007669"/>
    <property type="project" value="UniProtKB-KW"/>
</dbReference>
<dbReference type="Gene3D" id="3.40.50.720">
    <property type="entry name" value="NAD(P)-binding Rossmann-like Domain"/>
    <property type="match status" value="1"/>
</dbReference>
<organism evidence="5 6">
    <name type="scientific">Orbilia oligospora</name>
    <name type="common">Nematode-trapping fungus</name>
    <name type="synonym">Arthrobotrys oligospora</name>
    <dbReference type="NCBI Taxonomy" id="2813651"/>
    <lineage>
        <taxon>Eukaryota</taxon>
        <taxon>Fungi</taxon>
        <taxon>Dikarya</taxon>
        <taxon>Ascomycota</taxon>
        <taxon>Pezizomycotina</taxon>
        <taxon>Orbiliomycetes</taxon>
        <taxon>Orbiliales</taxon>
        <taxon>Orbiliaceae</taxon>
        <taxon>Orbilia</taxon>
    </lineage>
</organism>
<feature type="domain" description="NmrA-like" evidence="4">
    <location>
        <begin position="4"/>
        <end position="242"/>
    </location>
</feature>
<feature type="region of interest" description="Disordered" evidence="3">
    <location>
        <begin position="575"/>
        <end position="630"/>
    </location>
</feature>
<evidence type="ECO:0000256" key="2">
    <source>
        <dbReference type="ARBA" id="ARBA00023002"/>
    </source>
</evidence>
<dbReference type="AlphaFoldDB" id="A0A7C8R6P4"/>
<comment type="caution">
    <text evidence="5">The sequence shown here is derived from an EMBL/GenBank/DDBJ whole genome shotgun (WGS) entry which is preliminary data.</text>
</comment>
<dbReference type="PANTHER" id="PTHR47706">
    <property type="entry name" value="NMRA-LIKE FAMILY PROTEIN"/>
    <property type="match status" value="1"/>
</dbReference>
<evidence type="ECO:0000313" key="5">
    <source>
        <dbReference type="EMBL" id="KAF3273715.1"/>
    </source>
</evidence>
<evidence type="ECO:0000256" key="3">
    <source>
        <dbReference type="SAM" id="MobiDB-lite"/>
    </source>
</evidence>
<evidence type="ECO:0000259" key="4">
    <source>
        <dbReference type="Pfam" id="PF05368"/>
    </source>
</evidence>
<keyword evidence="1" id="KW-0521">NADP</keyword>
<keyword evidence="2" id="KW-0560">Oxidoreductase</keyword>
<evidence type="ECO:0000256" key="1">
    <source>
        <dbReference type="ARBA" id="ARBA00022857"/>
    </source>
</evidence>
<dbReference type="InterPro" id="IPR051609">
    <property type="entry name" value="NmrA/Isoflavone_reductase-like"/>
</dbReference>
<dbReference type="InterPro" id="IPR008030">
    <property type="entry name" value="NmrA-like"/>
</dbReference>
<evidence type="ECO:0000313" key="6">
    <source>
        <dbReference type="Proteomes" id="UP000474640"/>
    </source>
</evidence>
<dbReference type="SUPFAM" id="SSF51735">
    <property type="entry name" value="NAD(P)-binding Rossmann-fold domains"/>
    <property type="match status" value="1"/>
</dbReference>
<dbReference type="InterPro" id="IPR045312">
    <property type="entry name" value="PCBER-like"/>
</dbReference>
<accession>A0A7C8R6P4</accession>
<dbReference type="EMBL" id="JAABOJ010000050">
    <property type="protein sequence ID" value="KAF3273715.1"/>
    <property type="molecule type" value="Genomic_DNA"/>
</dbReference>
<feature type="region of interest" description="Disordered" evidence="3">
    <location>
        <begin position="658"/>
        <end position="693"/>
    </location>
</feature>
<dbReference type="CDD" id="cd05259">
    <property type="entry name" value="PCBER_SDR_a"/>
    <property type="match status" value="1"/>
</dbReference>